<reference evidence="3 4" key="1">
    <citation type="submission" date="2017-07" db="EMBL/GenBank/DDBJ databases">
        <title>Mechanisms for carbon and nitrogen cycling indicate functional differentiation within the Candidate Phyla Radiation.</title>
        <authorList>
            <person name="Danczak R.E."/>
            <person name="Johnston M.D."/>
            <person name="Kenah C."/>
            <person name="Slattery M."/>
            <person name="Wrighton K.C."/>
            <person name="Wilkins M.J."/>
        </authorList>
    </citation>
    <scope>NUCLEOTIDE SEQUENCE [LARGE SCALE GENOMIC DNA]</scope>
    <source>
        <strain evidence="3">Gr01-1014_77</strain>
    </source>
</reference>
<sequence>MNLLQMGLILLAILVVGYVGFRAFTKSIEALVPKIETAILKRGEERLVILKNQGVSVRNSTGNIWEEVIELEPGCTLISLVEEVVRYYVAAGHLNNPPVHADWLWVEMVRSTDADCQCRRVLIARIAEFPGALSMRAHEALRDHGVRTFEAAPPPSSGNGDHDREPVLAGASADGKGDGNSIS</sequence>
<evidence type="ECO:0000313" key="4">
    <source>
        <dbReference type="Proteomes" id="UP000319613"/>
    </source>
</evidence>
<keyword evidence="2" id="KW-1133">Transmembrane helix</keyword>
<accession>A0A554JCR7</accession>
<comment type="caution">
    <text evidence="3">The sequence shown here is derived from an EMBL/GenBank/DDBJ whole genome shotgun (WGS) entry which is preliminary data.</text>
</comment>
<dbReference type="AlphaFoldDB" id="A0A554JCR7"/>
<evidence type="ECO:0000256" key="1">
    <source>
        <dbReference type="SAM" id="MobiDB-lite"/>
    </source>
</evidence>
<keyword evidence="2" id="KW-0472">Membrane</keyword>
<dbReference type="Proteomes" id="UP000319613">
    <property type="component" value="Unassembled WGS sequence"/>
</dbReference>
<evidence type="ECO:0000313" key="3">
    <source>
        <dbReference type="EMBL" id="TSC66091.1"/>
    </source>
</evidence>
<organism evidence="3 4">
    <name type="scientific">Candidatus Doudnabacteria bacterium Gr01-1014_77</name>
    <dbReference type="NCBI Taxonomy" id="2017133"/>
    <lineage>
        <taxon>Bacteria</taxon>
        <taxon>Candidatus Doudnaibacteriota</taxon>
    </lineage>
</organism>
<gene>
    <name evidence="3" type="ORF">G01um101477_218</name>
</gene>
<feature type="region of interest" description="Disordered" evidence="1">
    <location>
        <begin position="148"/>
        <end position="183"/>
    </location>
</feature>
<dbReference type="EMBL" id="VMFF01000015">
    <property type="protein sequence ID" value="TSC66091.1"/>
    <property type="molecule type" value="Genomic_DNA"/>
</dbReference>
<feature type="transmembrane region" description="Helical" evidence="2">
    <location>
        <begin position="6"/>
        <end position="24"/>
    </location>
</feature>
<name>A0A554JCR7_9BACT</name>
<evidence type="ECO:0000256" key="2">
    <source>
        <dbReference type="SAM" id="Phobius"/>
    </source>
</evidence>
<proteinExistence type="predicted"/>
<protein>
    <submittedName>
        <fullName evidence="3">Uncharacterized protein</fullName>
    </submittedName>
</protein>
<keyword evidence="2" id="KW-0812">Transmembrane</keyword>